<dbReference type="EMBL" id="MU864156">
    <property type="protein sequence ID" value="KAK4194001.1"/>
    <property type="molecule type" value="Genomic_DNA"/>
</dbReference>
<sequence length="141" mass="14555">MVQKGGCRIVVPSAALQLTVHIINASCDGSCTLSWFGGIPAQGSRVGEMEAVTSESQWLVLHCHAEPARRLALVDTSCNAKGEQTLSTVSKALSRASKALSTVSKALSRAGKALSKVSKALSMVSKALSTVSKALNTVSNG</sequence>
<gene>
    <name evidence="1" type="ORF">QBC40DRAFT_302497</name>
</gene>
<dbReference type="AlphaFoldDB" id="A0AAN7AMB4"/>
<evidence type="ECO:0000313" key="1">
    <source>
        <dbReference type="EMBL" id="KAK4194001.1"/>
    </source>
</evidence>
<reference evidence="1" key="2">
    <citation type="submission" date="2023-05" db="EMBL/GenBank/DDBJ databases">
        <authorList>
            <consortium name="Lawrence Berkeley National Laboratory"/>
            <person name="Steindorff A."/>
            <person name="Hensen N."/>
            <person name="Bonometti L."/>
            <person name="Westerberg I."/>
            <person name="Brannstrom I.O."/>
            <person name="Guillou S."/>
            <person name="Cros-Aarteil S."/>
            <person name="Calhoun S."/>
            <person name="Haridas S."/>
            <person name="Kuo A."/>
            <person name="Mondo S."/>
            <person name="Pangilinan J."/>
            <person name="Riley R."/>
            <person name="Labutti K."/>
            <person name="Andreopoulos B."/>
            <person name="Lipzen A."/>
            <person name="Chen C."/>
            <person name="Yanf M."/>
            <person name="Daum C."/>
            <person name="Ng V."/>
            <person name="Clum A."/>
            <person name="Ohm R."/>
            <person name="Martin F."/>
            <person name="Silar P."/>
            <person name="Natvig D."/>
            <person name="Lalanne C."/>
            <person name="Gautier V."/>
            <person name="Ament-Velasquez S.L."/>
            <person name="Kruys A."/>
            <person name="Hutchinson M.I."/>
            <person name="Powell A.J."/>
            <person name="Barry K."/>
            <person name="Miller A.N."/>
            <person name="Grigoriev I.V."/>
            <person name="Debuchy R."/>
            <person name="Gladieux P."/>
            <person name="Thoren M.H."/>
            <person name="Johannesson H."/>
        </authorList>
    </citation>
    <scope>NUCLEOTIDE SEQUENCE</scope>
    <source>
        <strain evidence="1">CBS 315.58</strain>
    </source>
</reference>
<dbReference type="Proteomes" id="UP001303160">
    <property type="component" value="Unassembled WGS sequence"/>
</dbReference>
<name>A0AAN7AMB4_9PEZI</name>
<evidence type="ECO:0000313" key="2">
    <source>
        <dbReference type="Proteomes" id="UP001303160"/>
    </source>
</evidence>
<keyword evidence="2" id="KW-1185">Reference proteome</keyword>
<accession>A0AAN7AMB4</accession>
<dbReference type="Gene3D" id="1.20.5.300">
    <property type="match status" value="1"/>
</dbReference>
<reference evidence="1" key="1">
    <citation type="journal article" date="2023" name="Mol. Phylogenet. Evol.">
        <title>Genome-scale phylogeny and comparative genomics of the fungal order Sordariales.</title>
        <authorList>
            <person name="Hensen N."/>
            <person name="Bonometti L."/>
            <person name="Westerberg I."/>
            <person name="Brannstrom I.O."/>
            <person name="Guillou S."/>
            <person name="Cros-Aarteil S."/>
            <person name="Calhoun S."/>
            <person name="Haridas S."/>
            <person name="Kuo A."/>
            <person name="Mondo S."/>
            <person name="Pangilinan J."/>
            <person name="Riley R."/>
            <person name="LaButti K."/>
            <person name="Andreopoulos B."/>
            <person name="Lipzen A."/>
            <person name="Chen C."/>
            <person name="Yan M."/>
            <person name="Daum C."/>
            <person name="Ng V."/>
            <person name="Clum A."/>
            <person name="Steindorff A."/>
            <person name="Ohm R.A."/>
            <person name="Martin F."/>
            <person name="Silar P."/>
            <person name="Natvig D.O."/>
            <person name="Lalanne C."/>
            <person name="Gautier V."/>
            <person name="Ament-Velasquez S.L."/>
            <person name="Kruys A."/>
            <person name="Hutchinson M.I."/>
            <person name="Powell A.J."/>
            <person name="Barry K."/>
            <person name="Miller A.N."/>
            <person name="Grigoriev I.V."/>
            <person name="Debuchy R."/>
            <person name="Gladieux P."/>
            <person name="Hiltunen Thoren M."/>
            <person name="Johannesson H."/>
        </authorList>
    </citation>
    <scope>NUCLEOTIDE SEQUENCE</scope>
    <source>
        <strain evidence="1">CBS 315.58</strain>
    </source>
</reference>
<comment type="caution">
    <text evidence="1">The sequence shown here is derived from an EMBL/GenBank/DDBJ whole genome shotgun (WGS) entry which is preliminary data.</text>
</comment>
<proteinExistence type="predicted"/>
<protein>
    <submittedName>
        <fullName evidence="1">Uncharacterized protein</fullName>
    </submittedName>
</protein>
<organism evidence="1 2">
    <name type="scientific">Triangularia verruculosa</name>
    <dbReference type="NCBI Taxonomy" id="2587418"/>
    <lineage>
        <taxon>Eukaryota</taxon>
        <taxon>Fungi</taxon>
        <taxon>Dikarya</taxon>
        <taxon>Ascomycota</taxon>
        <taxon>Pezizomycotina</taxon>
        <taxon>Sordariomycetes</taxon>
        <taxon>Sordariomycetidae</taxon>
        <taxon>Sordariales</taxon>
        <taxon>Podosporaceae</taxon>
        <taxon>Triangularia</taxon>
    </lineage>
</organism>